<evidence type="ECO:0000259" key="10">
    <source>
        <dbReference type="Pfam" id="PF01217"/>
    </source>
</evidence>
<evidence type="ECO:0000256" key="4">
    <source>
        <dbReference type="ARBA" id="ARBA00022448"/>
    </source>
</evidence>
<evidence type="ECO:0000256" key="1">
    <source>
        <dbReference type="ARBA" id="ARBA00004555"/>
    </source>
</evidence>
<dbReference type="Gene3D" id="3.30.450.60">
    <property type="match status" value="1"/>
</dbReference>
<dbReference type="GO" id="GO:0006886">
    <property type="term" value="P:intracellular protein transport"/>
    <property type="evidence" value="ECO:0007669"/>
    <property type="project" value="UniProtKB-UniRule"/>
</dbReference>
<evidence type="ECO:0000256" key="7">
    <source>
        <dbReference type="ARBA" id="ARBA00023136"/>
    </source>
</evidence>
<dbReference type="OMA" id="KAYHILD"/>
<sequence>MIKFFLMISRRGKVRLAKWFTPISHPEKVKTIKQITSLVLNRNPYQCNFIQWEDYKLIYKRYASLFFISCAEQDDNELLVLEIMHHYVEILDRYFGNVCELDIIYNYQKAYYMIDEILIGGDIHESSKKTVLRIIAAQDAMMEESKGKSAISPVK</sequence>
<dbReference type="Pfam" id="PF01217">
    <property type="entry name" value="Clat_adaptor_s"/>
    <property type="match status" value="1"/>
</dbReference>
<dbReference type="GO" id="GO:0005829">
    <property type="term" value="C:cytosol"/>
    <property type="evidence" value="ECO:0007669"/>
    <property type="project" value="GOC"/>
</dbReference>
<evidence type="ECO:0000256" key="2">
    <source>
        <dbReference type="ARBA" id="ARBA00004640"/>
    </source>
</evidence>
<keyword evidence="12" id="KW-1185">Reference proteome</keyword>
<dbReference type="InterPro" id="IPR011012">
    <property type="entry name" value="Longin-like_dom_sf"/>
</dbReference>
<evidence type="ECO:0000313" key="11">
    <source>
        <dbReference type="EMBL" id="CTQ41326.1"/>
    </source>
</evidence>
<evidence type="ECO:0000256" key="9">
    <source>
        <dbReference type="PIRNR" id="PIRNR015588"/>
    </source>
</evidence>
<keyword evidence="6" id="KW-0333">Golgi apparatus</keyword>
<dbReference type="GO" id="GO:0035615">
    <property type="term" value="F:clathrin adaptor activity"/>
    <property type="evidence" value="ECO:0007669"/>
    <property type="project" value="InterPro"/>
</dbReference>
<dbReference type="CDD" id="cd14831">
    <property type="entry name" value="AP1_sigma"/>
    <property type="match status" value="1"/>
</dbReference>
<reference evidence="11 12" key="2">
    <citation type="journal article" date="2013" name="PLoS ONE">
        <title>Whole genome mapping and re-organization of the nuclear and mitochondrial genomes of Babesia microti isolates.</title>
        <authorList>
            <person name="Cornillot E."/>
            <person name="Dassouli A."/>
            <person name="Garg A."/>
            <person name="Pachikara N."/>
            <person name="Randazzo S."/>
            <person name="Depoix D."/>
            <person name="Carcy B."/>
            <person name="Delbecq S."/>
            <person name="Frutos R."/>
            <person name="Silva J.C."/>
            <person name="Sutton R."/>
            <person name="Krause P.J."/>
            <person name="Mamoun C.B."/>
        </authorList>
    </citation>
    <scope>NUCLEOTIDE SEQUENCE [LARGE SCALE GENOMIC DNA]</scope>
    <source>
        <strain evidence="11 12">RI</strain>
    </source>
</reference>
<dbReference type="PANTHER" id="PTHR11753">
    <property type="entry name" value="ADAPTOR COMPLEXES SMALL SUBUNIT FAMILY"/>
    <property type="match status" value="1"/>
</dbReference>
<comment type="similarity">
    <text evidence="3 9">Belongs to the adaptor complexes small subunit family.</text>
</comment>
<dbReference type="FunFam" id="3.30.450.60:FF:000007">
    <property type="entry name" value="AP complex subunit sigma"/>
    <property type="match status" value="1"/>
</dbReference>
<dbReference type="InterPro" id="IPR022775">
    <property type="entry name" value="AP_mu_sigma_su"/>
</dbReference>
<dbReference type="AlphaFoldDB" id="A0A0K3AUQ3"/>
<evidence type="ECO:0000313" key="12">
    <source>
        <dbReference type="Proteomes" id="UP000002899"/>
    </source>
</evidence>
<comment type="subcellular location">
    <subcellularLocation>
        <location evidence="2">Cytoplasmic vesicle</location>
        <location evidence="2">Clathrin-coated vesicle membrane</location>
    </subcellularLocation>
    <subcellularLocation>
        <location evidence="1">Golgi apparatus</location>
    </subcellularLocation>
</comment>
<dbReference type="OrthoDB" id="371463at2759"/>
<dbReference type="RefSeq" id="XP_012649337.1">
    <property type="nucleotide sequence ID" value="XM_012793883.1"/>
</dbReference>
<dbReference type="VEuPathDB" id="PiroplasmaDB:BMR1_03g03630"/>
<reference evidence="11 12" key="3">
    <citation type="journal article" date="2016" name="Sci. Rep.">
        <title>Genome-wide diversity and gene expression profiling of Babesia microti isolates identify polymorphic genes that mediate host-pathogen interactions.</title>
        <authorList>
            <person name="Silva J.C."/>
            <person name="Cornillot E."/>
            <person name="McCracken C."/>
            <person name="Usmani-Brown S."/>
            <person name="Dwivedi A."/>
            <person name="Ifeonu O.O."/>
            <person name="Crabtree J."/>
            <person name="Gotia H.T."/>
            <person name="Virji A.Z."/>
            <person name="Reynes C."/>
            <person name="Colinge J."/>
            <person name="Kumar V."/>
            <person name="Lawres L."/>
            <person name="Pazzi J.E."/>
            <person name="Pablo J.V."/>
            <person name="Hung C."/>
            <person name="Brancato J."/>
            <person name="Kumari P."/>
            <person name="Orvis J."/>
            <person name="Tretina K."/>
            <person name="Chibucos M."/>
            <person name="Ott S."/>
            <person name="Sadzewicz L."/>
            <person name="Sengamalay N."/>
            <person name="Shetty A.C."/>
            <person name="Su Q."/>
            <person name="Tallon L."/>
            <person name="Fraser C.M."/>
            <person name="Frutos R."/>
            <person name="Molina D.M."/>
            <person name="Krause P.J."/>
            <person name="Ben Mamoun C."/>
        </authorList>
    </citation>
    <scope>NUCLEOTIDE SEQUENCE [LARGE SCALE GENOMIC DNA]</scope>
    <source>
        <strain evidence="11 12">RI</strain>
    </source>
</reference>
<evidence type="ECO:0000256" key="3">
    <source>
        <dbReference type="ARBA" id="ARBA00006972"/>
    </source>
</evidence>
<proteinExistence type="inferred from homology"/>
<feature type="domain" description="AP complex mu/sigma subunit" evidence="10">
    <location>
        <begin position="1"/>
        <end position="140"/>
    </location>
</feature>
<dbReference type="SUPFAM" id="SSF64356">
    <property type="entry name" value="SNARE-like"/>
    <property type="match status" value="1"/>
</dbReference>
<dbReference type="PIRSF" id="PIRSF015588">
    <property type="entry name" value="AP_complex_sigma"/>
    <property type="match status" value="1"/>
</dbReference>
<organism evidence="11 12">
    <name type="scientific">Babesia microti (strain RI)</name>
    <dbReference type="NCBI Taxonomy" id="1133968"/>
    <lineage>
        <taxon>Eukaryota</taxon>
        <taxon>Sar</taxon>
        <taxon>Alveolata</taxon>
        <taxon>Apicomplexa</taxon>
        <taxon>Aconoidasida</taxon>
        <taxon>Piroplasmida</taxon>
        <taxon>Babesiidae</taxon>
        <taxon>Babesia</taxon>
    </lineage>
</organism>
<dbReference type="GO" id="GO:0030121">
    <property type="term" value="C:AP-1 adaptor complex"/>
    <property type="evidence" value="ECO:0007669"/>
    <property type="project" value="InterPro"/>
</dbReference>
<dbReference type="KEGG" id="bmic:BMR1_03g03630"/>
<dbReference type="GO" id="GO:0016482">
    <property type="term" value="P:cytosolic transport"/>
    <property type="evidence" value="ECO:0007669"/>
    <property type="project" value="UniProtKB-ARBA"/>
</dbReference>
<protein>
    <recommendedName>
        <fullName evidence="9">AP complex subunit sigma</fullName>
    </recommendedName>
</protein>
<reference evidence="11 12" key="1">
    <citation type="journal article" date="2012" name="Nucleic Acids Res.">
        <title>Sequencing of the smallest Apicomplexan genome from the human pathogen Babesia microti.</title>
        <authorList>
            <person name="Cornillot E."/>
            <person name="Hadj-Kaddour K."/>
            <person name="Dassouli A."/>
            <person name="Noel B."/>
            <person name="Ranwez V."/>
            <person name="Vacherie B."/>
            <person name="Augagneur Y."/>
            <person name="Bres V."/>
            <person name="Duclos A."/>
            <person name="Randazzo S."/>
            <person name="Carcy B."/>
            <person name="Debierre-Grockiego F."/>
            <person name="Delbecq S."/>
            <person name="Moubri-Menage K."/>
            <person name="Shams-Eldin H."/>
            <person name="Usmani-Brown S."/>
            <person name="Bringaud F."/>
            <person name="Wincker P."/>
            <person name="Vivares C.P."/>
            <person name="Schwarz R.T."/>
            <person name="Schetters T.P."/>
            <person name="Krause P.J."/>
            <person name="Gorenflot A."/>
            <person name="Berry V."/>
            <person name="Barbe V."/>
            <person name="Ben Mamoun C."/>
        </authorList>
    </citation>
    <scope>NUCLEOTIDE SEQUENCE [LARGE SCALE GENOMIC DNA]</scope>
    <source>
        <strain evidence="11 12">RI</strain>
    </source>
</reference>
<dbReference type="EMBL" id="LN871598">
    <property type="protein sequence ID" value="CTQ41326.1"/>
    <property type="molecule type" value="Genomic_DNA"/>
</dbReference>
<keyword evidence="7 9" id="KW-0472">Membrane</keyword>
<evidence type="ECO:0000256" key="8">
    <source>
        <dbReference type="ARBA" id="ARBA00023329"/>
    </source>
</evidence>
<name>A0A0K3AUQ3_BABMR</name>
<keyword evidence="8" id="KW-0968">Cytoplasmic vesicle</keyword>
<evidence type="ECO:0000256" key="5">
    <source>
        <dbReference type="ARBA" id="ARBA00022927"/>
    </source>
</evidence>
<evidence type="ECO:0000256" key="6">
    <source>
        <dbReference type="ARBA" id="ARBA00023034"/>
    </source>
</evidence>
<gene>
    <name evidence="11" type="ORF">BMR1_03g03630</name>
</gene>
<dbReference type="Proteomes" id="UP000002899">
    <property type="component" value="Chromosome III"/>
</dbReference>
<dbReference type="InterPro" id="IPR016635">
    <property type="entry name" value="AP_complex_ssu"/>
</dbReference>
<dbReference type="InterPro" id="IPR044733">
    <property type="entry name" value="AP1_sigma"/>
</dbReference>
<dbReference type="GeneID" id="24425372"/>
<keyword evidence="5 9" id="KW-0653">Protein transport</keyword>
<keyword evidence="4 9" id="KW-0813">Transport</keyword>
<accession>A0A0K3AUQ3</accession>